<dbReference type="Proteomes" id="UP001162881">
    <property type="component" value="Unassembled WGS sequence"/>
</dbReference>
<keyword evidence="2" id="KW-1185">Reference proteome</keyword>
<dbReference type="RefSeq" id="WP_244024138.1">
    <property type="nucleotide sequence ID" value="NZ_JALHLF010000167.1"/>
</dbReference>
<feature type="non-terminal residue" evidence="1">
    <location>
        <position position="1"/>
    </location>
</feature>
<dbReference type="EMBL" id="JALHLF010000167">
    <property type="protein sequence ID" value="MCJ2184887.1"/>
    <property type="molecule type" value="Genomic_DNA"/>
</dbReference>
<comment type="caution">
    <text evidence="1">The sequence shown here is derived from an EMBL/GenBank/DDBJ whole genome shotgun (WGS) entry which is preliminary data.</text>
</comment>
<proteinExistence type="predicted"/>
<gene>
    <name evidence="1" type="ORF">MTR62_19675</name>
</gene>
<protein>
    <submittedName>
        <fullName evidence="1">Uncharacterized protein</fullName>
    </submittedName>
</protein>
<reference evidence="1" key="1">
    <citation type="submission" date="2022-03" db="EMBL/GenBank/DDBJ databases">
        <title>Identification of a novel bacterium isolated from mangrove sediments.</title>
        <authorList>
            <person name="Pan X."/>
        </authorList>
    </citation>
    <scope>NUCLEOTIDE SEQUENCE</scope>
    <source>
        <strain evidence="1">B1949</strain>
    </source>
</reference>
<name>A0ABT0BII9_9SPHN</name>
<sequence length="121" mass="12587">ATPGTWRLSAGADGSFARFGAASGGDLFSLQCDARTRTITLRRSAPGATGRASLAITTSDGAQALSAFADAQGYVVTLPAGSPLLDQMAFSRGRFAVTLTGQPTLYLPSWTEVSRVIEDCR</sequence>
<accession>A0ABT0BII9</accession>
<organism evidence="1 2">
    <name type="scientific">Novosphingobium organovorum</name>
    <dbReference type="NCBI Taxonomy" id="2930092"/>
    <lineage>
        <taxon>Bacteria</taxon>
        <taxon>Pseudomonadati</taxon>
        <taxon>Pseudomonadota</taxon>
        <taxon>Alphaproteobacteria</taxon>
        <taxon>Sphingomonadales</taxon>
        <taxon>Sphingomonadaceae</taxon>
        <taxon>Novosphingobium</taxon>
    </lineage>
</organism>
<evidence type="ECO:0000313" key="2">
    <source>
        <dbReference type="Proteomes" id="UP001162881"/>
    </source>
</evidence>
<evidence type="ECO:0000313" key="1">
    <source>
        <dbReference type="EMBL" id="MCJ2184887.1"/>
    </source>
</evidence>